<evidence type="ECO:0000313" key="3">
    <source>
        <dbReference type="Proteomes" id="UP000006228"/>
    </source>
</evidence>
<organism evidence="2 3">
    <name type="scientific">Vibrio sinaloensis DSM 21326</name>
    <dbReference type="NCBI Taxonomy" id="945550"/>
    <lineage>
        <taxon>Bacteria</taxon>
        <taxon>Pseudomonadati</taxon>
        <taxon>Pseudomonadota</taxon>
        <taxon>Gammaproteobacteria</taxon>
        <taxon>Vibrionales</taxon>
        <taxon>Vibrionaceae</taxon>
        <taxon>Vibrio</taxon>
        <taxon>Vibrio oreintalis group</taxon>
    </lineage>
</organism>
<reference evidence="2 3" key="1">
    <citation type="journal article" date="2012" name="Int. J. Syst. Evol. Microbiol.">
        <title>Vibrio caribbeanicus sp. nov., isolated from the marine sponge Scleritoderma cyanea.</title>
        <authorList>
            <person name="Hoffmann M."/>
            <person name="Monday S.R."/>
            <person name="Allard M.W."/>
            <person name="Strain E.A."/>
            <person name="Whittaker P."/>
            <person name="Naum M."/>
            <person name="McCarthy P.J."/>
            <person name="Lopez J.V."/>
            <person name="Fischer M."/>
            <person name="Brown E.W."/>
        </authorList>
    </citation>
    <scope>NUCLEOTIDE SEQUENCE [LARGE SCALE GENOMIC DNA]</scope>
    <source>
        <strain evidence="3">DSMZ 21326</strain>
    </source>
</reference>
<keyword evidence="2" id="KW-0378">Hydrolase</keyword>
<dbReference type="SUPFAM" id="SSF56219">
    <property type="entry name" value="DNase I-like"/>
    <property type="match status" value="1"/>
</dbReference>
<gene>
    <name evidence="2" type="ORF">VISI1226_16028</name>
</gene>
<evidence type="ECO:0000259" key="1">
    <source>
        <dbReference type="Pfam" id="PF03372"/>
    </source>
</evidence>
<feature type="domain" description="Endonuclease/exonuclease/phosphatase" evidence="1">
    <location>
        <begin position="4"/>
        <end position="224"/>
    </location>
</feature>
<dbReference type="Pfam" id="PF03372">
    <property type="entry name" value="Exo_endo_phos"/>
    <property type="match status" value="1"/>
</dbReference>
<dbReference type="AlphaFoldDB" id="E8M5R3"/>
<protein>
    <submittedName>
        <fullName evidence="2">Metal-dependent hydrolase</fullName>
    </submittedName>
</protein>
<comment type="caution">
    <text evidence="2">The sequence shown here is derived from an EMBL/GenBank/DDBJ whole genome shotgun (WGS) entry which is preliminary data.</text>
</comment>
<dbReference type="eggNOG" id="COG0708">
    <property type="taxonomic scope" value="Bacteria"/>
</dbReference>
<sequence>MQSDVLAFQEVNDEAALQKVIGKGYDIVFSDRTQERHTEKRFHDINQFTGVAIKHGISWQNMPDVLLDQRSNSKLRFATYVVIQPNSERPIHLLSVHLKARCSGAYKNNRDCRILKQQGERLNQWINEKEVANQAYVILGDFNHNLSYPNDWLWNTLTQSNRAQLATQRTRAECKVRSRKQPNKTHSFRSLIDHIIVSDQIKLSAPKQDVYPSQQVLKHQLSDHCPITAQLY</sequence>
<proteinExistence type="predicted"/>
<dbReference type="EMBL" id="AEVT01000057">
    <property type="protein sequence ID" value="EGA70635.1"/>
    <property type="molecule type" value="Genomic_DNA"/>
</dbReference>
<dbReference type="GO" id="GO:0016787">
    <property type="term" value="F:hydrolase activity"/>
    <property type="evidence" value="ECO:0007669"/>
    <property type="project" value="UniProtKB-KW"/>
</dbReference>
<dbReference type="InterPro" id="IPR036691">
    <property type="entry name" value="Endo/exonu/phosph_ase_sf"/>
</dbReference>
<dbReference type="Gene3D" id="3.60.10.10">
    <property type="entry name" value="Endonuclease/exonuclease/phosphatase"/>
    <property type="match status" value="1"/>
</dbReference>
<evidence type="ECO:0000313" key="2">
    <source>
        <dbReference type="EMBL" id="EGA70635.1"/>
    </source>
</evidence>
<dbReference type="InterPro" id="IPR005135">
    <property type="entry name" value="Endo/exonuclease/phosphatase"/>
</dbReference>
<dbReference type="Proteomes" id="UP000006228">
    <property type="component" value="Unassembled WGS sequence"/>
</dbReference>
<name>E8M5R3_PHOS4</name>
<accession>E8M5R3</accession>